<evidence type="ECO:0000256" key="7">
    <source>
        <dbReference type="ARBA" id="ARBA00038897"/>
    </source>
</evidence>
<dbReference type="PROSITE" id="PS51387">
    <property type="entry name" value="FAD_PCMH"/>
    <property type="match status" value="1"/>
</dbReference>
<dbReference type="AlphaFoldDB" id="A0A318SJF6"/>
<dbReference type="Gene3D" id="3.30.70.2740">
    <property type="match status" value="1"/>
</dbReference>
<evidence type="ECO:0000256" key="5">
    <source>
        <dbReference type="ARBA" id="ARBA00022946"/>
    </source>
</evidence>
<dbReference type="InterPro" id="IPR006094">
    <property type="entry name" value="Oxid_FAD_bind_N"/>
</dbReference>
<dbReference type="GO" id="GO:0004458">
    <property type="term" value="F:D-lactate dehydrogenase (cytochrome) activity"/>
    <property type="evidence" value="ECO:0007669"/>
    <property type="project" value="UniProtKB-EC"/>
</dbReference>
<dbReference type="FunFam" id="1.10.45.10:FF:000001">
    <property type="entry name" value="D-lactate dehydrogenase mitochondrial"/>
    <property type="match status" value="1"/>
</dbReference>
<gene>
    <name evidence="9" type="ORF">DES52_10553</name>
</gene>
<feature type="domain" description="FAD-binding PCMH-type" evidence="8">
    <location>
        <begin position="35"/>
        <end position="212"/>
    </location>
</feature>
<evidence type="ECO:0000256" key="3">
    <source>
        <dbReference type="ARBA" id="ARBA00022630"/>
    </source>
</evidence>
<dbReference type="InterPro" id="IPR016171">
    <property type="entry name" value="Vanillyl_alc_oxidase_C-sub2"/>
</dbReference>
<evidence type="ECO:0000259" key="8">
    <source>
        <dbReference type="PROSITE" id="PS51387"/>
    </source>
</evidence>
<dbReference type="InterPro" id="IPR016166">
    <property type="entry name" value="FAD-bd_PCMH"/>
</dbReference>
<dbReference type="SUPFAM" id="SSF55103">
    <property type="entry name" value="FAD-linked oxidases, C-terminal domain"/>
    <property type="match status" value="1"/>
</dbReference>
<comment type="caution">
    <text evidence="9">The sequence shown here is derived from an EMBL/GenBank/DDBJ whole genome shotgun (WGS) entry which is preliminary data.</text>
</comment>
<dbReference type="PANTHER" id="PTHR11748:SF111">
    <property type="entry name" value="D-LACTATE DEHYDROGENASE, MITOCHONDRIAL-RELATED"/>
    <property type="match status" value="1"/>
</dbReference>
<keyword evidence="5" id="KW-0809">Transit peptide</keyword>
<evidence type="ECO:0000256" key="2">
    <source>
        <dbReference type="ARBA" id="ARBA00008000"/>
    </source>
</evidence>
<dbReference type="PANTHER" id="PTHR11748">
    <property type="entry name" value="D-LACTATE DEHYDROGENASE"/>
    <property type="match status" value="1"/>
</dbReference>
<dbReference type="FunFam" id="3.30.70.2740:FF:000001">
    <property type="entry name" value="D-lactate dehydrogenase mitochondrial"/>
    <property type="match status" value="1"/>
</dbReference>
<keyword evidence="6" id="KW-0560">Oxidoreductase</keyword>
<keyword evidence="4" id="KW-0274">FAD</keyword>
<keyword evidence="3" id="KW-0285">Flavoprotein</keyword>
<dbReference type="InterPro" id="IPR036318">
    <property type="entry name" value="FAD-bd_PCMH-like_sf"/>
</dbReference>
<organism evidence="9 10">
    <name type="scientific">Deinococcus yavapaiensis KR-236</name>
    <dbReference type="NCBI Taxonomy" id="694435"/>
    <lineage>
        <taxon>Bacteria</taxon>
        <taxon>Thermotogati</taxon>
        <taxon>Deinococcota</taxon>
        <taxon>Deinococci</taxon>
        <taxon>Deinococcales</taxon>
        <taxon>Deinococcaceae</taxon>
        <taxon>Deinococcus</taxon>
    </lineage>
</organism>
<reference evidence="9 10" key="1">
    <citation type="submission" date="2018-06" db="EMBL/GenBank/DDBJ databases">
        <title>Genomic Encyclopedia of Type Strains, Phase IV (KMG-IV): sequencing the most valuable type-strain genomes for metagenomic binning, comparative biology and taxonomic classification.</title>
        <authorList>
            <person name="Goeker M."/>
        </authorList>
    </citation>
    <scope>NUCLEOTIDE SEQUENCE [LARGE SCALE GENOMIC DNA]</scope>
    <source>
        <strain evidence="9 10">DSM 18048</strain>
    </source>
</reference>
<dbReference type="EC" id="1.1.2.4" evidence="7"/>
<dbReference type="InterPro" id="IPR016164">
    <property type="entry name" value="FAD-linked_Oxase-like_C"/>
</dbReference>
<dbReference type="Pfam" id="PF01565">
    <property type="entry name" value="FAD_binding_4"/>
    <property type="match status" value="1"/>
</dbReference>
<dbReference type="EMBL" id="QJSX01000005">
    <property type="protein sequence ID" value="PYE54416.1"/>
    <property type="molecule type" value="Genomic_DNA"/>
</dbReference>
<dbReference type="FunFam" id="3.30.465.10:FF:000016">
    <property type="entry name" value="probable D-lactate dehydrogenase, mitochondrial"/>
    <property type="match status" value="1"/>
</dbReference>
<dbReference type="GO" id="GO:0008720">
    <property type="term" value="F:D-lactate dehydrogenase (NAD+) activity"/>
    <property type="evidence" value="ECO:0007669"/>
    <property type="project" value="TreeGrafter"/>
</dbReference>
<dbReference type="RefSeq" id="WP_211317878.1">
    <property type="nucleotide sequence ID" value="NZ_QJSX01000005.1"/>
</dbReference>
<evidence type="ECO:0000313" key="9">
    <source>
        <dbReference type="EMBL" id="PYE54416.1"/>
    </source>
</evidence>
<evidence type="ECO:0000313" key="10">
    <source>
        <dbReference type="Proteomes" id="UP000248326"/>
    </source>
</evidence>
<dbReference type="Gene3D" id="3.30.465.10">
    <property type="match status" value="1"/>
</dbReference>
<dbReference type="Gene3D" id="1.10.45.10">
    <property type="entry name" value="Vanillyl-alcohol Oxidase, Chain A, domain 4"/>
    <property type="match status" value="1"/>
</dbReference>
<keyword evidence="10" id="KW-1185">Reference proteome</keyword>
<evidence type="ECO:0000256" key="4">
    <source>
        <dbReference type="ARBA" id="ARBA00022827"/>
    </source>
</evidence>
<dbReference type="Proteomes" id="UP000248326">
    <property type="component" value="Unassembled WGS sequence"/>
</dbReference>
<dbReference type="GO" id="GO:1903457">
    <property type="term" value="P:lactate catabolic process"/>
    <property type="evidence" value="ECO:0007669"/>
    <property type="project" value="TreeGrafter"/>
</dbReference>
<sequence>MTTTILDDLRAALGAKVATSAADLAAHGHDEGYPGTYAPDAVVYAESEADVLAVLAFARTHGVSVTPFAAGSSLEGSAICVRGGVSLDVTRMNRVLSIEPDDFLAVVEPGVTHRELSRLARRHGLFFSVDPGADASLGGMAATGASGTTSVRYGTMKHNVLEARVALLDGRMLDLGTRARKSSAGYDLLPLFVGSEGTLGVFTRLTVRLHPLPPSAASVRVIFPDVRRAVDATTALLGAGVAPQRLELVDAETVKAVNAYQGRDDPEVPTLWIEVVGRDDADVKASLDVVEDVCAESGGNVVGRALKESERAALWTVRHHAYYALRAAAPGHDVRIGDVCVPISALPNLVDEARRLLDEHALHAPMLGHVGDGNLHLLFHAAPSDDDAWARIDAVSDALARHAIASGGTCTGEHGVGIRKRKYLRAEHGDALDVMRDLKRLFDPHELLNPGKIFE</sequence>
<name>A0A318SJF6_9DEIO</name>
<accession>A0A318SJF6</accession>
<dbReference type="Pfam" id="PF02913">
    <property type="entry name" value="FAD-oxidase_C"/>
    <property type="match status" value="1"/>
</dbReference>
<comment type="similarity">
    <text evidence="2">Belongs to the FAD-binding oxidoreductase/transferase type 4 family.</text>
</comment>
<evidence type="ECO:0000256" key="6">
    <source>
        <dbReference type="ARBA" id="ARBA00023002"/>
    </source>
</evidence>
<dbReference type="InterPro" id="IPR004113">
    <property type="entry name" value="FAD-bd_oxidored_4_C"/>
</dbReference>
<dbReference type="InterPro" id="IPR016169">
    <property type="entry name" value="FAD-bd_PCMH_sub2"/>
</dbReference>
<dbReference type="SUPFAM" id="SSF56176">
    <property type="entry name" value="FAD-binding/transporter-associated domain-like"/>
    <property type="match status" value="1"/>
</dbReference>
<proteinExistence type="inferred from homology"/>
<protein>
    <recommendedName>
        <fullName evidence="7">D-lactate dehydrogenase (cytochrome)</fullName>
        <ecNumber evidence="7">1.1.2.4</ecNumber>
    </recommendedName>
</protein>
<evidence type="ECO:0000256" key="1">
    <source>
        <dbReference type="ARBA" id="ARBA00001974"/>
    </source>
</evidence>
<comment type="cofactor">
    <cofactor evidence="1">
        <name>FAD</name>
        <dbReference type="ChEBI" id="CHEBI:57692"/>
    </cofactor>
</comment>
<dbReference type="GO" id="GO:0071949">
    <property type="term" value="F:FAD binding"/>
    <property type="evidence" value="ECO:0007669"/>
    <property type="project" value="InterPro"/>
</dbReference>